<keyword evidence="2" id="KW-1185">Reference proteome</keyword>
<gene>
    <name evidence="1" type="ORF">QJS10_CPB20g01221</name>
</gene>
<dbReference type="AlphaFoldDB" id="A0AAV9C7X7"/>
<evidence type="ECO:0000313" key="1">
    <source>
        <dbReference type="EMBL" id="KAK1284855.1"/>
    </source>
</evidence>
<accession>A0AAV9C7X7</accession>
<name>A0AAV9C7X7_ACOCL</name>
<reference evidence="1" key="2">
    <citation type="submission" date="2023-06" db="EMBL/GenBank/DDBJ databases">
        <authorList>
            <person name="Ma L."/>
            <person name="Liu K.-W."/>
            <person name="Li Z."/>
            <person name="Hsiao Y.-Y."/>
            <person name="Qi Y."/>
            <person name="Fu T."/>
            <person name="Tang G."/>
            <person name="Zhang D."/>
            <person name="Sun W.-H."/>
            <person name="Liu D.-K."/>
            <person name="Li Y."/>
            <person name="Chen G.-Z."/>
            <person name="Liu X.-D."/>
            <person name="Liao X.-Y."/>
            <person name="Jiang Y.-T."/>
            <person name="Yu X."/>
            <person name="Hao Y."/>
            <person name="Huang J."/>
            <person name="Zhao X.-W."/>
            <person name="Ke S."/>
            <person name="Chen Y.-Y."/>
            <person name="Wu W.-L."/>
            <person name="Hsu J.-L."/>
            <person name="Lin Y.-F."/>
            <person name="Huang M.-D."/>
            <person name="Li C.-Y."/>
            <person name="Huang L."/>
            <person name="Wang Z.-W."/>
            <person name="Zhao X."/>
            <person name="Zhong W.-Y."/>
            <person name="Peng D.-H."/>
            <person name="Ahmad S."/>
            <person name="Lan S."/>
            <person name="Zhang J.-S."/>
            <person name="Tsai W.-C."/>
            <person name="Van De Peer Y."/>
            <person name="Liu Z.-J."/>
        </authorList>
    </citation>
    <scope>NUCLEOTIDE SEQUENCE</scope>
    <source>
        <strain evidence="1">CP</strain>
        <tissue evidence="1">Leaves</tissue>
    </source>
</reference>
<proteinExistence type="predicted"/>
<dbReference type="Proteomes" id="UP001180020">
    <property type="component" value="Unassembled WGS sequence"/>
</dbReference>
<evidence type="ECO:0000313" key="2">
    <source>
        <dbReference type="Proteomes" id="UP001180020"/>
    </source>
</evidence>
<dbReference type="EMBL" id="JAUJYO010000020">
    <property type="protein sequence ID" value="KAK1284855.1"/>
    <property type="molecule type" value="Genomic_DNA"/>
</dbReference>
<sequence>MGIDPVTHQPRTDVNVLRSLNQILMNPNIGGLWDNALRLQVDVTQLARMQLLQSLVQALSNNINAPPPINFSVMNPMGFVPLTQNQQAYNDVLQRIGGLVNNTVPDFGVSSQPSNNLQTVVNAANTDFDVKDINITNEVGASPEIVNGKEHVDAINDDFGGANPSMYSQFETWDTLNFDVQYNDQYYIMDHIMTNGIVFEYWLELEEIVKEKINSESDS</sequence>
<reference evidence="1" key="1">
    <citation type="journal article" date="2023" name="Nat. Commun.">
        <title>Diploid and tetraploid genomes of Acorus and the evolution of monocots.</title>
        <authorList>
            <person name="Ma L."/>
            <person name="Liu K.W."/>
            <person name="Li Z."/>
            <person name="Hsiao Y.Y."/>
            <person name="Qi Y."/>
            <person name="Fu T."/>
            <person name="Tang G.D."/>
            <person name="Zhang D."/>
            <person name="Sun W.H."/>
            <person name="Liu D.K."/>
            <person name="Li Y."/>
            <person name="Chen G.Z."/>
            <person name="Liu X.D."/>
            <person name="Liao X.Y."/>
            <person name="Jiang Y.T."/>
            <person name="Yu X."/>
            <person name="Hao Y."/>
            <person name="Huang J."/>
            <person name="Zhao X.W."/>
            <person name="Ke S."/>
            <person name="Chen Y.Y."/>
            <person name="Wu W.L."/>
            <person name="Hsu J.L."/>
            <person name="Lin Y.F."/>
            <person name="Huang M.D."/>
            <person name="Li C.Y."/>
            <person name="Huang L."/>
            <person name="Wang Z.W."/>
            <person name="Zhao X."/>
            <person name="Zhong W.Y."/>
            <person name="Peng D.H."/>
            <person name="Ahmad S."/>
            <person name="Lan S."/>
            <person name="Zhang J.S."/>
            <person name="Tsai W.C."/>
            <person name="Van de Peer Y."/>
            <person name="Liu Z.J."/>
        </authorList>
    </citation>
    <scope>NUCLEOTIDE SEQUENCE</scope>
    <source>
        <strain evidence="1">CP</strain>
    </source>
</reference>
<protein>
    <submittedName>
        <fullName evidence="1">Uncharacterized protein</fullName>
    </submittedName>
</protein>
<comment type="caution">
    <text evidence="1">The sequence shown here is derived from an EMBL/GenBank/DDBJ whole genome shotgun (WGS) entry which is preliminary data.</text>
</comment>
<organism evidence="1 2">
    <name type="scientific">Acorus calamus</name>
    <name type="common">Sweet flag</name>
    <dbReference type="NCBI Taxonomy" id="4465"/>
    <lineage>
        <taxon>Eukaryota</taxon>
        <taxon>Viridiplantae</taxon>
        <taxon>Streptophyta</taxon>
        <taxon>Embryophyta</taxon>
        <taxon>Tracheophyta</taxon>
        <taxon>Spermatophyta</taxon>
        <taxon>Magnoliopsida</taxon>
        <taxon>Liliopsida</taxon>
        <taxon>Acoraceae</taxon>
        <taxon>Acorus</taxon>
    </lineage>
</organism>